<name>A0A1B6NPT0_9ZZZZ</name>
<protein>
    <submittedName>
        <fullName evidence="1">Uncharacterized protein</fullName>
    </submittedName>
</protein>
<dbReference type="EMBL" id="AYSL01001855">
    <property type="protein sequence ID" value="KTF05333.1"/>
    <property type="molecule type" value="Genomic_DNA"/>
</dbReference>
<reference evidence="1" key="1">
    <citation type="submission" date="2013-11" db="EMBL/GenBank/DDBJ databases">
        <title>Microbial diversity, functional groups and degradation webs in Northern and Southern Mediterranean and Red Sea marine crude oil polluted sites.</title>
        <authorList>
            <person name="Daffonchio D."/>
            <person name="Mapelli F."/>
            <person name="Ferrer M."/>
            <person name="Richter M."/>
            <person name="Cherif A."/>
            <person name="Malkawi H.I."/>
            <person name="Yakimov M.M."/>
            <person name="Abdel-Fattah Y.R."/>
            <person name="Blaghen M."/>
            <person name="Golyshin P.N."/>
            <person name="Kalogerakis N."/>
            <person name="Boon N."/>
            <person name="Magagnini M."/>
            <person name="Fava F."/>
        </authorList>
    </citation>
    <scope>NUCLEOTIDE SEQUENCE</scope>
</reference>
<proteinExistence type="predicted"/>
<dbReference type="AlphaFoldDB" id="A0A1B6NPT0"/>
<sequence length="47" mass="5708">MKTRLYAQFTQVTLLLPYNHLTRRRSLLYELHHLMLQQQAAAQKLRL</sequence>
<evidence type="ECO:0000313" key="1">
    <source>
        <dbReference type="EMBL" id="KTF05333.1"/>
    </source>
</evidence>
<accession>A0A1B6NPT0</accession>
<comment type="caution">
    <text evidence="1">The sequence shown here is derived from an EMBL/GenBank/DDBJ whole genome shotgun (WGS) entry which is preliminary data.</text>
</comment>
<gene>
    <name evidence="1" type="ORF">MGSAQ_003171</name>
</gene>
<organism evidence="1">
    <name type="scientific">marine sediment metagenome</name>
    <dbReference type="NCBI Taxonomy" id="412755"/>
    <lineage>
        <taxon>unclassified sequences</taxon>
        <taxon>metagenomes</taxon>
        <taxon>ecological metagenomes</taxon>
    </lineage>
</organism>